<evidence type="ECO:0000256" key="1">
    <source>
        <dbReference type="SAM" id="SignalP"/>
    </source>
</evidence>
<evidence type="ECO:0000313" key="3">
    <source>
        <dbReference type="Proteomes" id="UP000242763"/>
    </source>
</evidence>
<feature type="signal peptide" evidence="1">
    <location>
        <begin position="1"/>
        <end position="22"/>
    </location>
</feature>
<sequence>MKAFVPALILATTAAFCAPARAGDAAELNILGFSADGRIFAFEEFGIQDGSGFPYSHRFYIDTGSDEFVSGSPIRVRIDDEAANLELARQQARERGDAIVPSATLAANRGFTAGARPATQISGDALHMAVNPRPVFPPIDATLELRLEEFSLQGPDYCGDFGPTKGFRLTRLGVQPGEQATLLHEDSTLPASRGCALGYSIGAVQTFFPQGGAPVYAVMISVRSAGFEGPDHRWIGIPAQF</sequence>
<keyword evidence="1" id="KW-0732">Signal</keyword>
<reference evidence="3" key="1">
    <citation type="submission" date="2016-10" db="EMBL/GenBank/DDBJ databases">
        <authorList>
            <person name="Varghese N."/>
            <person name="Submissions S."/>
        </authorList>
    </citation>
    <scope>NUCLEOTIDE SEQUENCE [LARGE SCALE GENOMIC DNA]</scope>
    <source>
        <strain evidence="3">DSM 21857</strain>
    </source>
</reference>
<dbReference type="OrthoDB" id="65722at2"/>
<dbReference type="Pfam" id="PF10016">
    <property type="entry name" value="DUF2259"/>
    <property type="match status" value="1"/>
</dbReference>
<keyword evidence="3" id="KW-1185">Reference proteome</keyword>
<dbReference type="AlphaFoldDB" id="A0A1I3KZD9"/>
<dbReference type="EMBL" id="FORF01000006">
    <property type="protein sequence ID" value="SFI77882.1"/>
    <property type="molecule type" value="Genomic_DNA"/>
</dbReference>
<gene>
    <name evidence="2" type="ORF">SAMN03080618_01316</name>
</gene>
<evidence type="ECO:0000313" key="2">
    <source>
        <dbReference type="EMBL" id="SFI77882.1"/>
    </source>
</evidence>
<organism evidence="2 3">
    <name type="scientific">Aquamicrobium aerolatum DSM 21857</name>
    <dbReference type="NCBI Taxonomy" id="1121003"/>
    <lineage>
        <taxon>Bacteria</taxon>
        <taxon>Pseudomonadati</taxon>
        <taxon>Pseudomonadota</taxon>
        <taxon>Alphaproteobacteria</taxon>
        <taxon>Hyphomicrobiales</taxon>
        <taxon>Phyllobacteriaceae</taxon>
        <taxon>Aerobium</taxon>
    </lineage>
</organism>
<accession>A0A1I3KZD9</accession>
<dbReference type="Proteomes" id="UP000242763">
    <property type="component" value="Unassembled WGS sequence"/>
</dbReference>
<dbReference type="STRING" id="1121003.SAMN03080618_01316"/>
<name>A0A1I3KZD9_9HYPH</name>
<dbReference type="RefSeq" id="WP_091520076.1">
    <property type="nucleotide sequence ID" value="NZ_FORF01000006.1"/>
</dbReference>
<feature type="chain" id="PRO_5017422710" evidence="1">
    <location>
        <begin position="23"/>
        <end position="241"/>
    </location>
</feature>
<dbReference type="InterPro" id="IPR018725">
    <property type="entry name" value="DUF2259_secreted"/>
</dbReference>
<protein>
    <submittedName>
        <fullName evidence="2">Predicted secreted protein</fullName>
    </submittedName>
</protein>
<proteinExistence type="predicted"/>